<dbReference type="EMBL" id="CH474039">
    <property type="protein sequence ID" value="EDL91650.1"/>
    <property type="molecule type" value="Genomic_DNA"/>
</dbReference>
<sequence length="19" mass="2079">MLASRASCEPGTTIFELPR</sequence>
<proteinExistence type="predicted"/>
<accession>A6KDV5</accession>
<reference evidence="1 2" key="1">
    <citation type="submission" date="2005-09" db="EMBL/GenBank/DDBJ databases">
        <authorList>
            <person name="Mural R.J."/>
            <person name="Li P.W."/>
            <person name="Adams M.D."/>
            <person name="Amanatides P.G."/>
            <person name="Baden-Tillson H."/>
            <person name="Barnstead M."/>
            <person name="Chin S.H."/>
            <person name="Dew I."/>
            <person name="Evans C.A."/>
            <person name="Ferriera S."/>
            <person name="Flanigan M."/>
            <person name="Fosler C."/>
            <person name="Glodek A."/>
            <person name="Gu Z."/>
            <person name="Holt R.A."/>
            <person name="Jennings D."/>
            <person name="Kraft C.L."/>
            <person name="Lu F."/>
            <person name="Nguyen T."/>
            <person name="Nusskern D.R."/>
            <person name="Pfannkoch C.M."/>
            <person name="Sitter C."/>
            <person name="Sutton G.G."/>
            <person name="Venter J.C."/>
            <person name="Wang Z."/>
            <person name="Woodage T."/>
            <person name="Zheng X.H."/>
            <person name="Zhong F."/>
        </authorList>
    </citation>
    <scope>NUCLEOTIDE SEQUENCE [LARGE SCALE GENOMIC DNA]</scope>
    <source>
        <strain>BN</strain>
        <strain evidence="2">Sprague-Dawley</strain>
    </source>
</reference>
<name>A6KDV5_RAT</name>
<organism evidence="1 2">
    <name type="scientific">Rattus norvegicus</name>
    <name type="common">Rat</name>
    <dbReference type="NCBI Taxonomy" id="10116"/>
    <lineage>
        <taxon>Eukaryota</taxon>
        <taxon>Metazoa</taxon>
        <taxon>Chordata</taxon>
        <taxon>Craniata</taxon>
        <taxon>Vertebrata</taxon>
        <taxon>Euteleostomi</taxon>
        <taxon>Mammalia</taxon>
        <taxon>Eutheria</taxon>
        <taxon>Euarchontoglires</taxon>
        <taxon>Glires</taxon>
        <taxon>Rodentia</taxon>
        <taxon>Myomorpha</taxon>
        <taxon>Muroidea</taxon>
        <taxon>Muridae</taxon>
        <taxon>Murinae</taxon>
        <taxon>Rattus</taxon>
    </lineage>
</organism>
<evidence type="ECO:0000313" key="1">
    <source>
        <dbReference type="EMBL" id="EDL91650.1"/>
    </source>
</evidence>
<gene>
    <name evidence="1" type="ORF">rCG_31992</name>
</gene>
<protein>
    <submittedName>
        <fullName evidence="1">RCG31992</fullName>
    </submittedName>
</protein>
<feature type="non-terminal residue" evidence="1">
    <location>
        <position position="19"/>
    </location>
</feature>
<evidence type="ECO:0000313" key="2">
    <source>
        <dbReference type="Proteomes" id="UP000234681"/>
    </source>
</evidence>
<dbReference type="Proteomes" id="UP000234681">
    <property type="component" value="Chromosome 5"/>
</dbReference>
<dbReference type="AlphaFoldDB" id="A6KDV5"/>